<feature type="domain" description="Ig-like" evidence="4">
    <location>
        <begin position="156"/>
        <end position="254"/>
    </location>
</feature>
<dbReference type="CDD" id="cd00096">
    <property type="entry name" value="Ig"/>
    <property type="match status" value="3"/>
</dbReference>
<dbReference type="InterPro" id="IPR007110">
    <property type="entry name" value="Ig-like_dom"/>
</dbReference>
<name>A0ABQ9YS38_9CRUS</name>
<accession>A0ABQ9YS38</accession>
<evidence type="ECO:0000313" key="6">
    <source>
        <dbReference type="Proteomes" id="UP001234178"/>
    </source>
</evidence>
<dbReference type="PANTHER" id="PTHR45080:SF8">
    <property type="entry name" value="IG-LIKE DOMAIN-CONTAINING PROTEIN"/>
    <property type="match status" value="1"/>
</dbReference>
<proteinExistence type="predicted"/>
<dbReference type="SUPFAM" id="SSF48726">
    <property type="entry name" value="Immunoglobulin"/>
    <property type="match status" value="3"/>
</dbReference>
<dbReference type="EMBL" id="JAOYFB010000001">
    <property type="protein sequence ID" value="KAK4003410.1"/>
    <property type="molecule type" value="Genomic_DNA"/>
</dbReference>
<dbReference type="InterPro" id="IPR013098">
    <property type="entry name" value="Ig_I-set"/>
</dbReference>
<sequence length="372" mass="41131">MRVQTCDSAKQSLKTSALKMVQCFGIKTRRLCAMFSIDPYVFSCVLLLLLANTGPVLASENDVDDTYRRIVLVGTNLKLPCTPPDAEDILEYFTWSKNGVLLPDRSSTALQSRFIIQSDFSLLIERVAEDDEGNYSCSVQSHPPRTTSYSVQVEVPAAIEELLHHGGNSPHYQLREGDELDLTCMASGRPLPTVTWKYQGRVLSAEESIVDVYQKVSSVHRIVGARRLDAGSYICEADNGVDLPATATFNVEISHAPDIAVEHSWVHTGLGALTELACTVYAQPPAQVTWFRSVEGVGNGEGERKHLEVLPSNRIGTLVMSNGLKHVLRFKSVRDADLGIYTCRAENPHGQAEAAIEMSEYLCFLPVFYNFE</sequence>
<evidence type="ECO:0000256" key="2">
    <source>
        <dbReference type="ARBA" id="ARBA00023157"/>
    </source>
</evidence>
<keyword evidence="1" id="KW-0732">Signal</keyword>
<dbReference type="InterPro" id="IPR013151">
    <property type="entry name" value="Immunoglobulin_dom"/>
</dbReference>
<evidence type="ECO:0000313" key="5">
    <source>
        <dbReference type="EMBL" id="KAK4003410.1"/>
    </source>
</evidence>
<keyword evidence="2" id="KW-1015">Disulfide bond</keyword>
<protein>
    <recommendedName>
        <fullName evidence="4">Ig-like domain-containing protein</fullName>
    </recommendedName>
</protein>
<evidence type="ECO:0000259" key="4">
    <source>
        <dbReference type="PROSITE" id="PS50835"/>
    </source>
</evidence>
<reference evidence="5 6" key="1">
    <citation type="journal article" date="2023" name="Nucleic Acids Res.">
        <title>The hologenome of Daphnia magna reveals possible DNA methylation and microbiome-mediated evolution of the host genome.</title>
        <authorList>
            <person name="Chaturvedi A."/>
            <person name="Li X."/>
            <person name="Dhandapani V."/>
            <person name="Marshall H."/>
            <person name="Kissane S."/>
            <person name="Cuenca-Cambronero M."/>
            <person name="Asole G."/>
            <person name="Calvet F."/>
            <person name="Ruiz-Romero M."/>
            <person name="Marangio P."/>
            <person name="Guigo R."/>
            <person name="Rago D."/>
            <person name="Mirbahai L."/>
            <person name="Eastwood N."/>
            <person name="Colbourne J.K."/>
            <person name="Zhou J."/>
            <person name="Mallon E."/>
            <person name="Orsini L."/>
        </authorList>
    </citation>
    <scope>NUCLEOTIDE SEQUENCE [LARGE SCALE GENOMIC DNA]</scope>
    <source>
        <strain evidence="5">LRV0_1</strain>
    </source>
</reference>
<dbReference type="Pfam" id="PF00047">
    <property type="entry name" value="ig"/>
    <property type="match status" value="1"/>
</dbReference>
<dbReference type="InterPro" id="IPR003598">
    <property type="entry name" value="Ig_sub2"/>
</dbReference>
<feature type="domain" description="Ig-like" evidence="4">
    <location>
        <begin position="55"/>
        <end position="152"/>
    </location>
</feature>
<evidence type="ECO:0000256" key="1">
    <source>
        <dbReference type="ARBA" id="ARBA00022729"/>
    </source>
</evidence>
<dbReference type="Gene3D" id="2.60.40.10">
    <property type="entry name" value="Immunoglobulins"/>
    <property type="match status" value="3"/>
</dbReference>
<dbReference type="InterPro" id="IPR050958">
    <property type="entry name" value="Cell_Adh-Cytoskel_Orgn"/>
</dbReference>
<dbReference type="SMART" id="SM00409">
    <property type="entry name" value="IG"/>
    <property type="match status" value="3"/>
</dbReference>
<dbReference type="Pfam" id="PF13927">
    <property type="entry name" value="Ig_3"/>
    <property type="match status" value="1"/>
</dbReference>
<dbReference type="InterPro" id="IPR003599">
    <property type="entry name" value="Ig_sub"/>
</dbReference>
<gene>
    <name evidence="5" type="ORF">OUZ56_005177</name>
</gene>
<dbReference type="SMART" id="SM00408">
    <property type="entry name" value="IGc2"/>
    <property type="match status" value="3"/>
</dbReference>
<organism evidence="5 6">
    <name type="scientific">Daphnia magna</name>
    <dbReference type="NCBI Taxonomy" id="35525"/>
    <lineage>
        <taxon>Eukaryota</taxon>
        <taxon>Metazoa</taxon>
        <taxon>Ecdysozoa</taxon>
        <taxon>Arthropoda</taxon>
        <taxon>Crustacea</taxon>
        <taxon>Branchiopoda</taxon>
        <taxon>Diplostraca</taxon>
        <taxon>Cladocera</taxon>
        <taxon>Anomopoda</taxon>
        <taxon>Daphniidae</taxon>
        <taxon>Daphnia</taxon>
    </lineage>
</organism>
<keyword evidence="6" id="KW-1185">Reference proteome</keyword>
<dbReference type="Proteomes" id="UP001234178">
    <property type="component" value="Unassembled WGS sequence"/>
</dbReference>
<dbReference type="InterPro" id="IPR013783">
    <property type="entry name" value="Ig-like_fold"/>
</dbReference>
<dbReference type="PANTHER" id="PTHR45080">
    <property type="entry name" value="CONTACTIN 5"/>
    <property type="match status" value="1"/>
</dbReference>
<dbReference type="PROSITE" id="PS50835">
    <property type="entry name" value="IG_LIKE"/>
    <property type="match status" value="3"/>
</dbReference>
<comment type="caution">
    <text evidence="5">The sequence shown here is derived from an EMBL/GenBank/DDBJ whole genome shotgun (WGS) entry which is preliminary data.</text>
</comment>
<dbReference type="Pfam" id="PF07679">
    <property type="entry name" value="I-set"/>
    <property type="match status" value="1"/>
</dbReference>
<feature type="domain" description="Ig-like" evidence="4">
    <location>
        <begin position="257"/>
        <end position="359"/>
    </location>
</feature>
<keyword evidence="3" id="KW-0393">Immunoglobulin domain</keyword>
<evidence type="ECO:0000256" key="3">
    <source>
        <dbReference type="ARBA" id="ARBA00023319"/>
    </source>
</evidence>
<dbReference type="InterPro" id="IPR036179">
    <property type="entry name" value="Ig-like_dom_sf"/>
</dbReference>